<dbReference type="EMBL" id="JAODYH010000005">
    <property type="protein sequence ID" value="MCT9811352.1"/>
    <property type="molecule type" value="Genomic_DNA"/>
</dbReference>
<protein>
    <recommendedName>
        <fullName evidence="3">HNH endonuclease</fullName>
    </recommendedName>
</protein>
<comment type="caution">
    <text evidence="1">The sequence shown here is derived from an EMBL/GenBank/DDBJ whole genome shotgun (WGS) entry which is preliminary data.</text>
</comment>
<dbReference type="RefSeq" id="WP_261500580.1">
    <property type="nucleotide sequence ID" value="NZ_JAODYH010000005.1"/>
</dbReference>
<name>A0ABT2PQ02_9BURK</name>
<organism evidence="1 2">
    <name type="scientific">Acidovorax bellezanensis</name>
    <dbReference type="NCBI Taxonomy" id="2976702"/>
    <lineage>
        <taxon>Bacteria</taxon>
        <taxon>Pseudomonadati</taxon>
        <taxon>Pseudomonadota</taxon>
        <taxon>Betaproteobacteria</taxon>
        <taxon>Burkholderiales</taxon>
        <taxon>Comamonadaceae</taxon>
        <taxon>Acidovorax</taxon>
    </lineage>
</organism>
<dbReference type="Proteomes" id="UP001525968">
    <property type="component" value="Unassembled WGS sequence"/>
</dbReference>
<sequence length="173" mass="19189">MDHHLPKEVFPQFSLYSLNLVPACHRCNHAKGENYQGGVLGQRGVHPYFDDFVGGRALTARFEPPWNAPKVSIIPFNVTGDALLAVQWQIENVILRAGIENTLRGLWGQLVVNPRKSLRLKQGLTDVATVQALFIELAGWAAHMQMSENDWQAVFYHGVANSPGADAYVVSLL</sequence>
<gene>
    <name evidence="1" type="ORF">N0K08_11950</name>
</gene>
<accession>A0ABT2PQ02</accession>
<proteinExistence type="predicted"/>
<evidence type="ECO:0000313" key="2">
    <source>
        <dbReference type="Proteomes" id="UP001525968"/>
    </source>
</evidence>
<evidence type="ECO:0008006" key="3">
    <source>
        <dbReference type="Google" id="ProtNLM"/>
    </source>
</evidence>
<keyword evidence="2" id="KW-1185">Reference proteome</keyword>
<evidence type="ECO:0000313" key="1">
    <source>
        <dbReference type="EMBL" id="MCT9811352.1"/>
    </source>
</evidence>
<reference evidence="1 2" key="1">
    <citation type="submission" date="2022-09" db="EMBL/GenBank/DDBJ databases">
        <title>Draft genome of isolate Be4.</title>
        <authorList>
            <person name="Sanchez-Castro I."/>
            <person name="Martinez-Rodriguez P."/>
            <person name="Descostes M."/>
            <person name="Merroun M."/>
        </authorList>
    </citation>
    <scope>NUCLEOTIDE SEQUENCE [LARGE SCALE GENOMIC DNA]</scope>
    <source>
        <strain evidence="1 2">Be4</strain>
    </source>
</reference>